<dbReference type="Proteomes" id="UP001216638">
    <property type="component" value="Chromosome 1"/>
</dbReference>
<evidence type="ECO:0000256" key="1">
    <source>
        <dbReference type="SAM" id="MobiDB-lite"/>
    </source>
</evidence>
<accession>A0AAF0DPU3</accession>
<keyword evidence="3" id="KW-1185">Reference proteome</keyword>
<sequence length="127" mass="14069">MRPAALAPGPTPNASARAGTGGNASAALPGLLRKHQRALVAELREIATETHTLHRLWYKHHAQLRHMVWWRRVRVRAAQSMPSETACVPLPADTQVLGTELLWCLAQAYTSLWGQNASGWERCARMV</sequence>
<evidence type="ECO:0000313" key="3">
    <source>
        <dbReference type="Proteomes" id="UP001216638"/>
    </source>
</evidence>
<reference evidence="2" key="1">
    <citation type="submission" date="2023-03" db="EMBL/GenBank/DDBJ databases">
        <title>Mating type loci evolution in Malassezia.</title>
        <authorList>
            <person name="Coelho M.A."/>
        </authorList>
    </citation>
    <scope>NUCLEOTIDE SEQUENCE</scope>
    <source>
        <strain evidence="2">CBS 14135</strain>
    </source>
</reference>
<dbReference type="EMBL" id="CP119951">
    <property type="protein sequence ID" value="WFC93815.1"/>
    <property type="molecule type" value="Genomic_DNA"/>
</dbReference>
<feature type="region of interest" description="Disordered" evidence="1">
    <location>
        <begin position="1"/>
        <end position="22"/>
    </location>
</feature>
<name>A0AAF0DPU3_9BASI</name>
<organism evidence="2 3">
    <name type="scientific">Malassezia brasiliensis</name>
    <dbReference type="NCBI Taxonomy" id="1821822"/>
    <lineage>
        <taxon>Eukaryota</taxon>
        <taxon>Fungi</taxon>
        <taxon>Dikarya</taxon>
        <taxon>Basidiomycota</taxon>
        <taxon>Ustilaginomycotina</taxon>
        <taxon>Malasseziomycetes</taxon>
        <taxon>Malasseziales</taxon>
        <taxon>Malasseziaceae</taxon>
        <taxon>Malassezia</taxon>
    </lineage>
</organism>
<proteinExistence type="predicted"/>
<gene>
    <name evidence="2" type="ORF">MBRA1_000438</name>
</gene>
<protein>
    <submittedName>
        <fullName evidence="2">Uncharacterized protein</fullName>
    </submittedName>
</protein>
<evidence type="ECO:0000313" key="2">
    <source>
        <dbReference type="EMBL" id="WFC93815.1"/>
    </source>
</evidence>
<dbReference type="AlphaFoldDB" id="A0AAF0DPU3"/>